<evidence type="ECO:0000313" key="1">
    <source>
        <dbReference type="EMBL" id="KAJ0049152.1"/>
    </source>
</evidence>
<reference evidence="2" key="1">
    <citation type="journal article" date="2023" name="G3 (Bethesda)">
        <title>Genome assembly and association tests identify interacting loci associated with vigor, precocity, and sex in interspecific pistachio rootstocks.</title>
        <authorList>
            <person name="Palmer W."/>
            <person name="Jacygrad E."/>
            <person name="Sagayaradj S."/>
            <person name="Cavanaugh K."/>
            <person name="Han R."/>
            <person name="Bertier L."/>
            <person name="Beede B."/>
            <person name="Kafkas S."/>
            <person name="Golino D."/>
            <person name="Preece J."/>
            <person name="Michelmore R."/>
        </authorList>
    </citation>
    <scope>NUCLEOTIDE SEQUENCE [LARGE SCALE GENOMIC DNA]</scope>
</reference>
<keyword evidence="2" id="KW-1185">Reference proteome</keyword>
<accession>A0ACC0ZGC8</accession>
<organism evidence="1 2">
    <name type="scientific">Pistacia integerrima</name>
    <dbReference type="NCBI Taxonomy" id="434235"/>
    <lineage>
        <taxon>Eukaryota</taxon>
        <taxon>Viridiplantae</taxon>
        <taxon>Streptophyta</taxon>
        <taxon>Embryophyta</taxon>
        <taxon>Tracheophyta</taxon>
        <taxon>Spermatophyta</taxon>
        <taxon>Magnoliopsida</taxon>
        <taxon>eudicotyledons</taxon>
        <taxon>Gunneridae</taxon>
        <taxon>Pentapetalae</taxon>
        <taxon>rosids</taxon>
        <taxon>malvids</taxon>
        <taxon>Sapindales</taxon>
        <taxon>Anacardiaceae</taxon>
        <taxon>Pistacia</taxon>
    </lineage>
</organism>
<dbReference type="Proteomes" id="UP001163603">
    <property type="component" value="Chromosome 2"/>
</dbReference>
<name>A0ACC0ZGC8_9ROSI</name>
<proteinExistence type="predicted"/>
<gene>
    <name evidence="1" type="ORF">Pint_15152</name>
</gene>
<evidence type="ECO:0000313" key="2">
    <source>
        <dbReference type="Proteomes" id="UP001163603"/>
    </source>
</evidence>
<dbReference type="EMBL" id="CM047737">
    <property type="protein sequence ID" value="KAJ0049152.1"/>
    <property type="molecule type" value="Genomic_DNA"/>
</dbReference>
<protein>
    <submittedName>
        <fullName evidence="1">Uncharacterized protein</fullName>
    </submittedName>
</protein>
<comment type="caution">
    <text evidence="1">The sequence shown here is derived from an EMBL/GenBank/DDBJ whole genome shotgun (WGS) entry which is preliminary data.</text>
</comment>
<sequence length="89" mass="9941">MIMAGFKNFVMFVVLHELMAIAMAIDTAWYYGRATFYGDMKGGKTMQGARGYGDLFKQGYGLKTVNHIDSIPSQITEEEDCISSESAKR</sequence>